<keyword evidence="6" id="KW-1278">Translocase</keyword>
<dbReference type="InterPro" id="IPR027417">
    <property type="entry name" value="P-loop_NTPase"/>
</dbReference>
<reference evidence="9 10" key="1">
    <citation type="submission" date="2024-09" db="EMBL/GenBank/DDBJ databases">
        <authorList>
            <person name="Sun Q."/>
            <person name="Mori K."/>
        </authorList>
    </citation>
    <scope>NUCLEOTIDE SEQUENCE [LARGE SCALE GENOMIC DNA]</scope>
    <source>
        <strain evidence="9 10">KCTC 23315</strain>
    </source>
</reference>
<keyword evidence="2" id="KW-1003">Cell membrane</keyword>
<dbReference type="InterPro" id="IPR017871">
    <property type="entry name" value="ABC_transporter-like_CS"/>
</dbReference>
<sequence>MLKIKQLDLHYGSTPVVQNFSVELAKGQIGCLLGPSGSGKSSILRAIAGFELPSAGEIFLGTTCVGSAAVQLRPEARKVGMVFQDYALFPHLTVAGNVGFGLFRSNASIRRQRVAQMLELVGLAELSERSIHQLSGGQQQRVALARALAPAPELLLLDEPFSGLDADLREALAKDIRQILQHEGITALLVTHDQHEAFAMADQLGVIQQGRLQQWGSAYELYHQPVNRFVADFVGEGHLLSVQRSHSGEYFTALGPLPVTVPDDARWLMVRPEDIEHDDVSPLKAQVINTAFRGSCYHYELRLEHGELLSCQLQSHHCHAVGEWIGIRAELAHWVFFSADGCRK</sequence>
<keyword evidence="7" id="KW-0472">Membrane</keyword>
<evidence type="ECO:0000313" key="9">
    <source>
        <dbReference type="EMBL" id="MFC0049261.1"/>
    </source>
</evidence>
<evidence type="ECO:0000256" key="5">
    <source>
        <dbReference type="ARBA" id="ARBA00022840"/>
    </source>
</evidence>
<evidence type="ECO:0000256" key="3">
    <source>
        <dbReference type="ARBA" id="ARBA00022519"/>
    </source>
</evidence>
<evidence type="ECO:0000256" key="7">
    <source>
        <dbReference type="ARBA" id="ARBA00023136"/>
    </source>
</evidence>
<organism evidence="9 10">
    <name type="scientific">Rheinheimera tilapiae</name>
    <dbReference type="NCBI Taxonomy" id="875043"/>
    <lineage>
        <taxon>Bacteria</taxon>
        <taxon>Pseudomonadati</taxon>
        <taxon>Pseudomonadota</taxon>
        <taxon>Gammaproteobacteria</taxon>
        <taxon>Chromatiales</taxon>
        <taxon>Chromatiaceae</taxon>
        <taxon>Rheinheimera</taxon>
    </lineage>
</organism>
<dbReference type="InterPro" id="IPR013611">
    <property type="entry name" value="Transp-assoc_OB_typ2"/>
</dbReference>
<dbReference type="InterPro" id="IPR003439">
    <property type="entry name" value="ABC_transporter-like_ATP-bd"/>
</dbReference>
<dbReference type="Pfam" id="PF00005">
    <property type="entry name" value="ABC_tran"/>
    <property type="match status" value="1"/>
</dbReference>
<keyword evidence="10" id="KW-1185">Reference proteome</keyword>
<feature type="domain" description="ABC transporter" evidence="8">
    <location>
        <begin position="2"/>
        <end position="234"/>
    </location>
</feature>
<evidence type="ECO:0000256" key="2">
    <source>
        <dbReference type="ARBA" id="ARBA00022475"/>
    </source>
</evidence>
<evidence type="ECO:0000256" key="1">
    <source>
        <dbReference type="ARBA" id="ARBA00022448"/>
    </source>
</evidence>
<keyword evidence="3" id="KW-0997">Cell inner membrane</keyword>
<dbReference type="EMBL" id="JBHLXP010000003">
    <property type="protein sequence ID" value="MFC0049261.1"/>
    <property type="molecule type" value="Genomic_DNA"/>
</dbReference>
<dbReference type="Gene3D" id="3.40.50.300">
    <property type="entry name" value="P-loop containing nucleotide triphosphate hydrolases"/>
    <property type="match status" value="1"/>
</dbReference>
<keyword evidence="4" id="KW-0547">Nucleotide-binding</keyword>
<keyword evidence="5 9" id="KW-0067">ATP-binding</keyword>
<dbReference type="PANTHER" id="PTHR42781:SF5">
    <property type="entry name" value="PUTRESCINE TRANSPORT ATP-BINDING PROTEIN POTG"/>
    <property type="match status" value="1"/>
</dbReference>
<evidence type="ECO:0000256" key="4">
    <source>
        <dbReference type="ARBA" id="ARBA00022741"/>
    </source>
</evidence>
<dbReference type="PANTHER" id="PTHR42781">
    <property type="entry name" value="SPERMIDINE/PUTRESCINE IMPORT ATP-BINDING PROTEIN POTA"/>
    <property type="match status" value="1"/>
</dbReference>
<dbReference type="RefSeq" id="WP_377244783.1">
    <property type="nucleotide sequence ID" value="NZ_JBHLXP010000003.1"/>
</dbReference>
<gene>
    <name evidence="9" type="ORF">ACFFJP_13270</name>
</gene>
<dbReference type="PROSITE" id="PS50893">
    <property type="entry name" value="ABC_TRANSPORTER_2"/>
    <property type="match status" value="1"/>
</dbReference>
<dbReference type="SMART" id="SM00382">
    <property type="entry name" value="AAA"/>
    <property type="match status" value="1"/>
</dbReference>
<evidence type="ECO:0000256" key="6">
    <source>
        <dbReference type="ARBA" id="ARBA00022967"/>
    </source>
</evidence>
<dbReference type="Pfam" id="PF08402">
    <property type="entry name" value="TOBE_2"/>
    <property type="match status" value="1"/>
</dbReference>
<evidence type="ECO:0000259" key="8">
    <source>
        <dbReference type="PROSITE" id="PS50893"/>
    </source>
</evidence>
<name>A0ABV6BEG8_9GAMM</name>
<dbReference type="PROSITE" id="PS00211">
    <property type="entry name" value="ABC_TRANSPORTER_1"/>
    <property type="match status" value="1"/>
</dbReference>
<keyword evidence="1" id="KW-0813">Transport</keyword>
<comment type="caution">
    <text evidence="9">The sequence shown here is derived from an EMBL/GenBank/DDBJ whole genome shotgun (WGS) entry which is preliminary data.</text>
</comment>
<dbReference type="InterPro" id="IPR003593">
    <property type="entry name" value="AAA+_ATPase"/>
</dbReference>
<dbReference type="InterPro" id="IPR008995">
    <property type="entry name" value="Mo/tungstate-bd_C_term_dom"/>
</dbReference>
<dbReference type="SUPFAM" id="SSF52540">
    <property type="entry name" value="P-loop containing nucleoside triphosphate hydrolases"/>
    <property type="match status" value="1"/>
</dbReference>
<proteinExistence type="predicted"/>
<evidence type="ECO:0000313" key="10">
    <source>
        <dbReference type="Proteomes" id="UP001589813"/>
    </source>
</evidence>
<accession>A0ABV6BEG8</accession>
<dbReference type="GO" id="GO:0005524">
    <property type="term" value="F:ATP binding"/>
    <property type="evidence" value="ECO:0007669"/>
    <property type="project" value="UniProtKB-KW"/>
</dbReference>
<dbReference type="InterPro" id="IPR050093">
    <property type="entry name" value="ABC_SmlMolc_Importer"/>
</dbReference>
<dbReference type="Proteomes" id="UP001589813">
    <property type="component" value="Unassembled WGS sequence"/>
</dbReference>
<protein>
    <submittedName>
        <fullName evidence="9">ABC transporter ATP-binding protein</fullName>
    </submittedName>
</protein>
<dbReference type="SUPFAM" id="SSF50331">
    <property type="entry name" value="MOP-like"/>
    <property type="match status" value="1"/>
</dbReference>